<dbReference type="RefSeq" id="WP_205259612.1">
    <property type="nucleotide sequence ID" value="NZ_JAERWK010000007.1"/>
</dbReference>
<dbReference type="Gene3D" id="3.40.50.360">
    <property type="match status" value="1"/>
</dbReference>
<evidence type="ECO:0000313" key="6">
    <source>
        <dbReference type="Proteomes" id="UP000663792"/>
    </source>
</evidence>
<dbReference type="PANTHER" id="PTHR43408:SF2">
    <property type="entry name" value="FMN REDUCTASE (NADPH)"/>
    <property type="match status" value="1"/>
</dbReference>
<dbReference type="EMBL" id="JAERWK010000007">
    <property type="protein sequence ID" value="MBM9466648.1"/>
    <property type="molecule type" value="Genomic_DNA"/>
</dbReference>
<dbReference type="GO" id="GO:0016491">
    <property type="term" value="F:oxidoreductase activity"/>
    <property type="evidence" value="ECO:0007669"/>
    <property type="project" value="UniProtKB-KW"/>
</dbReference>
<gene>
    <name evidence="5" type="ORF">JL106_05050</name>
</gene>
<name>A0A938YBL6_9ACTN</name>
<dbReference type="InterPro" id="IPR029039">
    <property type="entry name" value="Flavoprotein-like_sf"/>
</dbReference>
<evidence type="ECO:0000259" key="4">
    <source>
        <dbReference type="Pfam" id="PF03358"/>
    </source>
</evidence>
<sequence length="171" mass="18380">MRITVLTGNPKPDSRTRRIVDALASRVADELPVAEVASIDLAGVADRLFRWPDAGLARLTTTVADSDLLVVGSPTYKATYTGLLKAFLDRYPNNGLAGVCAVPVMTGSSEVHALAVETALRPLLVELGASVPSRGLYFVMDRMHRLDTVLDDWWQANRAPLLAALGRVPTG</sequence>
<accession>A0A938YBL6</accession>
<dbReference type="InterPro" id="IPR051814">
    <property type="entry name" value="NAD(P)H-dep_FMN_reductase"/>
</dbReference>
<protein>
    <submittedName>
        <fullName evidence="5">NAD(P)H-dependent oxidoreductase</fullName>
    </submittedName>
</protein>
<evidence type="ECO:0000313" key="5">
    <source>
        <dbReference type="EMBL" id="MBM9466648.1"/>
    </source>
</evidence>
<dbReference type="Pfam" id="PF03358">
    <property type="entry name" value="FMN_red"/>
    <property type="match status" value="1"/>
</dbReference>
<dbReference type="SUPFAM" id="SSF52218">
    <property type="entry name" value="Flavoproteins"/>
    <property type="match status" value="1"/>
</dbReference>
<keyword evidence="3" id="KW-0560">Oxidoreductase</keyword>
<dbReference type="PANTHER" id="PTHR43408">
    <property type="entry name" value="FMN REDUCTASE (NADPH)"/>
    <property type="match status" value="1"/>
</dbReference>
<proteinExistence type="predicted"/>
<keyword evidence="1" id="KW-0285">Flavoprotein</keyword>
<reference evidence="5" key="1">
    <citation type="submission" date="2021-01" db="EMBL/GenBank/DDBJ databases">
        <title>YIM 132084 draft genome.</title>
        <authorList>
            <person name="An D."/>
        </authorList>
    </citation>
    <scope>NUCLEOTIDE SEQUENCE</scope>
    <source>
        <strain evidence="5">YIM 132084</strain>
    </source>
</reference>
<dbReference type="InterPro" id="IPR005025">
    <property type="entry name" value="FMN_Rdtase-like_dom"/>
</dbReference>
<keyword evidence="2" id="KW-0288">FMN</keyword>
<organism evidence="5 6">
    <name type="scientific">Nakamurella leprariae</name>
    <dbReference type="NCBI Taxonomy" id="2803911"/>
    <lineage>
        <taxon>Bacteria</taxon>
        <taxon>Bacillati</taxon>
        <taxon>Actinomycetota</taxon>
        <taxon>Actinomycetes</taxon>
        <taxon>Nakamurellales</taxon>
        <taxon>Nakamurellaceae</taxon>
        <taxon>Nakamurella</taxon>
    </lineage>
</organism>
<dbReference type="AlphaFoldDB" id="A0A938YBL6"/>
<comment type="caution">
    <text evidence="5">The sequence shown here is derived from an EMBL/GenBank/DDBJ whole genome shotgun (WGS) entry which is preliminary data.</text>
</comment>
<evidence type="ECO:0000256" key="1">
    <source>
        <dbReference type="ARBA" id="ARBA00022630"/>
    </source>
</evidence>
<evidence type="ECO:0000256" key="2">
    <source>
        <dbReference type="ARBA" id="ARBA00022643"/>
    </source>
</evidence>
<evidence type="ECO:0000256" key="3">
    <source>
        <dbReference type="ARBA" id="ARBA00023002"/>
    </source>
</evidence>
<feature type="domain" description="NADPH-dependent FMN reductase-like" evidence="4">
    <location>
        <begin position="1"/>
        <end position="137"/>
    </location>
</feature>
<keyword evidence="6" id="KW-1185">Reference proteome</keyword>
<dbReference type="Proteomes" id="UP000663792">
    <property type="component" value="Unassembled WGS sequence"/>
</dbReference>